<dbReference type="PANTHER" id="PTHR23232:SF158">
    <property type="entry name" value="KRAB DOMAIN-CONTAINING PROTEIN 5"/>
    <property type="match status" value="1"/>
</dbReference>
<dbReference type="InterPro" id="IPR036051">
    <property type="entry name" value="KRAB_dom_sf"/>
</dbReference>
<proteinExistence type="predicted"/>
<accession>A0A8B8RU06</accession>
<sequence length="164" mass="18314">MDSVTFEDVAVNFTMEEWTLLGPSQKKLYRDVMRETFRNLASVGKTWEDHDTEDQYKNQERKLSAILPVSLRVIPEVKEVPLLSLSSHFMTAGEICQTFPPETSIMEVNPSIHYSQCVVSPAEGFVHSVVKPSCFRRPHGSFGIRETGRTPSGMAGGETLPPAV</sequence>
<evidence type="ECO:0000313" key="3">
    <source>
        <dbReference type="Proteomes" id="UP000694856"/>
    </source>
</evidence>
<dbReference type="PROSITE" id="PS50805">
    <property type="entry name" value="KRAB"/>
    <property type="match status" value="1"/>
</dbReference>
<dbReference type="SUPFAM" id="SSF109640">
    <property type="entry name" value="KRAB domain (Kruppel-associated box)"/>
    <property type="match status" value="1"/>
</dbReference>
<dbReference type="GeneID" id="102507686"/>
<dbReference type="Proteomes" id="UP000694856">
    <property type="component" value="Chromosome 22"/>
</dbReference>
<dbReference type="CDD" id="cd07765">
    <property type="entry name" value="KRAB_A-box"/>
    <property type="match status" value="1"/>
</dbReference>
<dbReference type="InterPro" id="IPR001909">
    <property type="entry name" value="KRAB"/>
</dbReference>
<dbReference type="Pfam" id="PF01352">
    <property type="entry name" value="KRAB"/>
    <property type="match status" value="1"/>
</dbReference>
<organism evidence="3 4">
    <name type="scientific">Camelus ferus</name>
    <name type="common">Wild bactrian camel</name>
    <name type="synonym">Camelus bactrianus ferus</name>
    <dbReference type="NCBI Taxonomy" id="419612"/>
    <lineage>
        <taxon>Eukaryota</taxon>
        <taxon>Metazoa</taxon>
        <taxon>Chordata</taxon>
        <taxon>Craniata</taxon>
        <taxon>Vertebrata</taxon>
        <taxon>Euteleostomi</taxon>
        <taxon>Mammalia</taxon>
        <taxon>Eutheria</taxon>
        <taxon>Laurasiatheria</taxon>
        <taxon>Artiodactyla</taxon>
        <taxon>Tylopoda</taxon>
        <taxon>Camelidae</taxon>
        <taxon>Camelus</taxon>
    </lineage>
</organism>
<protein>
    <submittedName>
        <fullName evidence="4">Zinc finger protein 791-like isoform X6</fullName>
    </submittedName>
</protein>
<gene>
    <name evidence="4" type="primary">LOC102507686</name>
</gene>
<evidence type="ECO:0000256" key="1">
    <source>
        <dbReference type="SAM" id="MobiDB-lite"/>
    </source>
</evidence>
<dbReference type="Gene3D" id="6.10.140.140">
    <property type="match status" value="1"/>
</dbReference>
<evidence type="ECO:0000313" key="4">
    <source>
        <dbReference type="RefSeq" id="XP_032321436.1"/>
    </source>
</evidence>
<reference evidence="4" key="1">
    <citation type="submission" date="2025-08" db="UniProtKB">
        <authorList>
            <consortium name="RefSeq"/>
        </authorList>
    </citation>
    <scope>IDENTIFICATION</scope>
    <source>
        <tissue evidence="4">Ear skin</tissue>
    </source>
</reference>
<dbReference type="GO" id="GO:0006355">
    <property type="term" value="P:regulation of DNA-templated transcription"/>
    <property type="evidence" value="ECO:0007669"/>
    <property type="project" value="InterPro"/>
</dbReference>
<feature type="domain" description="KRAB" evidence="2">
    <location>
        <begin position="4"/>
        <end position="93"/>
    </location>
</feature>
<dbReference type="AlphaFoldDB" id="A0A8B8RU06"/>
<dbReference type="PANTHER" id="PTHR23232">
    <property type="entry name" value="KRAB DOMAIN C2H2 ZINC FINGER"/>
    <property type="match status" value="1"/>
</dbReference>
<keyword evidence="3" id="KW-1185">Reference proteome</keyword>
<dbReference type="RefSeq" id="XP_032321436.1">
    <property type="nucleotide sequence ID" value="XM_032465545.1"/>
</dbReference>
<dbReference type="InterPro" id="IPR050169">
    <property type="entry name" value="Krueppel_C2H2_ZnF"/>
</dbReference>
<feature type="region of interest" description="Disordered" evidence="1">
    <location>
        <begin position="141"/>
        <end position="164"/>
    </location>
</feature>
<dbReference type="SMART" id="SM00349">
    <property type="entry name" value="KRAB"/>
    <property type="match status" value="1"/>
</dbReference>
<name>A0A8B8RU06_CAMFR</name>
<evidence type="ECO:0000259" key="2">
    <source>
        <dbReference type="PROSITE" id="PS50805"/>
    </source>
</evidence>